<accession>A0ABD0UKV9</accession>
<dbReference type="AlphaFoldDB" id="A0ABD0UKV9"/>
<evidence type="ECO:0000313" key="2">
    <source>
        <dbReference type="EMBL" id="KAL0913254.1"/>
    </source>
</evidence>
<gene>
    <name evidence="2" type="ORF">M5K25_016700</name>
</gene>
<feature type="region of interest" description="Disordered" evidence="1">
    <location>
        <begin position="55"/>
        <end position="76"/>
    </location>
</feature>
<evidence type="ECO:0000313" key="3">
    <source>
        <dbReference type="Proteomes" id="UP001552299"/>
    </source>
</evidence>
<dbReference type="EMBL" id="JANQDX010000013">
    <property type="protein sequence ID" value="KAL0913254.1"/>
    <property type="molecule type" value="Genomic_DNA"/>
</dbReference>
<protein>
    <submittedName>
        <fullName evidence="2">Uncharacterized protein</fullName>
    </submittedName>
</protein>
<dbReference type="Proteomes" id="UP001552299">
    <property type="component" value="Unassembled WGS sequence"/>
</dbReference>
<organism evidence="2 3">
    <name type="scientific">Dendrobium thyrsiflorum</name>
    <name type="common">Pinecone-like raceme dendrobium</name>
    <name type="synonym">Orchid</name>
    <dbReference type="NCBI Taxonomy" id="117978"/>
    <lineage>
        <taxon>Eukaryota</taxon>
        <taxon>Viridiplantae</taxon>
        <taxon>Streptophyta</taxon>
        <taxon>Embryophyta</taxon>
        <taxon>Tracheophyta</taxon>
        <taxon>Spermatophyta</taxon>
        <taxon>Magnoliopsida</taxon>
        <taxon>Liliopsida</taxon>
        <taxon>Asparagales</taxon>
        <taxon>Orchidaceae</taxon>
        <taxon>Epidendroideae</taxon>
        <taxon>Malaxideae</taxon>
        <taxon>Dendrobiinae</taxon>
        <taxon>Dendrobium</taxon>
    </lineage>
</organism>
<sequence>MKLLSSTCRVNSYEVANDIIEACQTLVSFSSFSKSPSGTTITIKAQNHAAIYPETSSTIRTQRAPKDEPKSKTKTRIYPTAPQHLNNSISLAAQERDYSVRTSDGSPVWSTLEYRAVPSTK</sequence>
<keyword evidence="3" id="KW-1185">Reference proteome</keyword>
<proteinExistence type="predicted"/>
<comment type="caution">
    <text evidence="2">The sequence shown here is derived from an EMBL/GenBank/DDBJ whole genome shotgun (WGS) entry which is preliminary data.</text>
</comment>
<reference evidence="2 3" key="1">
    <citation type="journal article" date="2024" name="Plant Biotechnol. J.">
        <title>Dendrobium thyrsiflorum genome and its molecular insights into genes involved in important horticultural traits.</title>
        <authorList>
            <person name="Chen B."/>
            <person name="Wang J.Y."/>
            <person name="Zheng P.J."/>
            <person name="Li K.L."/>
            <person name="Liang Y.M."/>
            <person name="Chen X.F."/>
            <person name="Zhang C."/>
            <person name="Zhao X."/>
            <person name="He X."/>
            <person name="Zhang G.Q."/>
            <person name="Liu Z.J."/>
            <person name="Xu Q."/>
        </authorList>
    </citation>
    <scope>NUCLEOTIDE SEQUENCE [LARGE SCALE GENOMIC DNA]</scope>
    <source>
        <strain evidence="2">GZMU011</strain>
    </source>
</reference>
<evidence type="ECO:0000256" key="1">
    <source>
        <dbReference type="SAM" id="MobiDB-lite"/>
    </source>
</evidence>
<name>A0ABD0UKV9_DENTH</name>